<dbReference type="EMBL" id="JBJUIK010000011">
    <property type="protein sequence ID" value="KAL3513626.1"/>
    <property type="molecule type" value="Genomic_DNA"/>
</dbReference>
<evidence type="ECO:0000313" key="2">
    <source>
        <dbReference type="EMBL" id="KAL3513626.1"/>
    </source>
</evidence>
<accession>A0ABD2Z478</accession>
<dbReference type="Proteomes" id="UP001630127">
    <property type="component" value="Unassembled WGS sequence"/>
</dbReference>
<feature type="coiled-coil region" evidence="1">
    <location>
        <begin position="58"/>
        <end position="127"/>
    </location>
</feature>
<evidence type="ECO:0000256" key="1">
    <source>
        <dbReference type="SAM" id="Coils"/>
    </source>
</evidence>
<gene>
    <name evidence="2" type="ORF">ACH5RR_026343</name>
</gene>
<keyword evidence="1" id="KW-0175">Coiled coil</keyword>
<evidence type="ECO:0000313" key="3">
    <source>
        <dbReference type="Proteomes" id="UP001630127"/>
    </source>
</evidence>
<name>A0ABD2Z478_9GENT</name>
<protein>
    <submittedName>
        <fullName evidence="2">Uncharacterized protein</fullName>
    </submittedName>
</protein>
<dbReference type="AlphaFoldDB" id="A0ABD2Z478"/>
<organism evidence="2 3">
    <name type="scientific">Cinchona calisaya</name>
    <dbReference type="NCBI Taxonomy" id="153742"/>
    <lineage>
        <taxon>Eukaryota</taxon>
        <taxon>Viridiplantae</taxon>
        <taxon>Streptophyta</taxon>
        <taxon>Embryophyta</taxon>
        <taxon>Tracheophyta</taxon>
        <taxon>Spermatophyta</taxon>
        <taxon>Magnoliopsida</taxon>
        <taxon>eudicotyledons</taxon>
        <taxon>Gunneridae</taxon>
        <taxon>Pentapetalae</taxon>
        <taxon>asterids</taxon>
        <taxon>lamiids</taxon>
        <taxon>Gentianales</taxon>
        <taxon>Rubiaceae</taxon>
        <taxon>Cinchonoideae</taxon>
        <taxon>Cinchoneae</taxon>
        <taxon>Cinchona</taxon>
    </lineage>
</organism>
<reference evidence="2 3" key="1">
    <citation type="submission" date="2024-11" db="EMBL/GenBank/DDBJ databases">
        <title>A near-complete genome assembly of Cinchona calisaya.</title>
        <authorList>
            <person name="Lian D.C."/>
            <person name="Zhao X.W."/>
            <person name="Wei L."/>
        </authorList>
    </citation>
    <scope>NUCLEOTIDE SEQUENCE [LARGE SCALE GENOMIC DNA]</scope>
    <source>
        <tissue evidence="2">Nenye</tissue>
    </source>
</reference>
<proteinExistence type="predicted"/>
<keyword evidence="3" id="KW-1185">Reference proteome</keyword>
<sequence length="159" mass="18374">MGSKTDISALQGLIKTFFENIETYNSVKASLDGKMTQESYKGLLSTTQQNLRTIEMQEQDQVKSVEDLESQITQLRNKEAELKEQLEHLCAQRKEKSMVLNQGQESLKKAQVEVAELREEIQKIENTPRLSEENVKVLGKMERLLEDNQNELSSFQYFK</sequence>
<comment type="caution">
    <text evidence="2">The sequence shown here is derived from an EMBL/GenBank/DDBJ whole genome shotgun (WGS) entry which is preliminary data.</text>
</comment>